<dbReference type="Gene3D" id="3.30.40.10">
    <property type="entry name" value="Zinc/RING finger domain, C3HC4 (zinc finger)"/>
    <property type="match status" value="1"/>
</dbReference>
<dbReference type="InterPro" id="IPR003613">
    <property type="entry name" value="Ubox_domain"/>
</dbReference>
<dbReference type="FunFam" id="3.30.40.10:FF:000442">
    <property type="entry name" value="RING-type E3 ubiquitin transferase"/>
    <property type="match status" value="1"/>
</dbReference>
<dbReference type="SUPFAM" id="SSF48371">
    <property type="entry name" value="ARM repeat"/>
    <property type="match status" value="1"/>
</dbReference>
<dbReference type="SUPFAM" id="SSF57850">
    <property type="entry name" value="RING/U-box"/>
    <property type="match status" value="1"/>
</dbReference>
<evidence type="ECO:0000313" key="8">
    <source>
        <dbReference type="Proteomes" id="UP001345219"/>
    </source>
</evidence>
<dbReference type="PROSITE" id="PS51698">
    <property type="entry name" value="U_BOX"/>
    <property type="match status" value="1"/>
</dbReference>
<organism evidence="7 8">
    <name type="scientific">Trapa incisa</name>
    <dbReference type="NCBI Taxonomy" id="236973"/>
    <lineage>
        <taxon>Eukaryota</taxon>
        <taxon>Viridiplantae</taxon>
        <taxon>Streptophyta</taxon>
        <taxon>Embryophyta</taxon>
        <taxon>Tracheophyta</taxon>
        <taxon>Spermatophyta</taxon>
        <taxon>Magnoliopsida</taxon>
        <taxon>eudicotyledons</taxon>
        <taxon>Gunneridae</taxon>
        <taxon>Pentapetalae</taxon>
        <taxon>rosids</taxon>
        <taxon>malvids</taxon>
        <taxon>Myrtales</taxon>
        <taxon>Lythraceae</taxon>
        <taxon>Trapa</taxon>
    </lineage>
</organism>
<keyword evidence="3 5" id="KW-0808">Transferase</keyword>
<dbReference type="InterPro" id="IPR045210">
    <property type="entry name" value="RING-Ubox_PUB"/>
</dbReference>
<comment type="catalytic activity">
    <reaction evidence="1 5">
        <text>S-ubiquitinyl-[E2 ubiquitin-conjugating enzyme]-L-cysteine + [acceptor protein]-L-lysine = [E2 ubiquitin-conjugating enzyme]-L-cysteine + N(6)-ubiquitinyl-[acceptor protein]-L-lysine.</text>
        <dbReference type="EC" id="2.3.2.27"/>
    </reaction>
</comment>
<dbReference type="PANTHER" id="PTHR22849">
    <property type="entry name" value="WDSAM1 PROTEIN"/>
    <property type="match status" value="1"/>
</dbReference>
<dbReference type="Gene3D" id="1.25.10.10">
    <property type="entry name" value="Leucine-rich Repeat Variant"/>
    <property type="match status" value="1"/>
</dbReference>
<comment type="pathway">
    <text evidence="2 5">Protein modification; protein ubiquitination.</text>
</comment>
<reference evidence="7 8" key="1">
    <citation type="journal article" date="2023" name="Hortic Res">
        <title>Pangenome of water caltrop reveals structural variations and asymmetric subgenome divergence after allopolyploidization.</title>
        <authorList>
            <person name="Zhang X."/>
            <person name="Chen Y."/>
            <person name="Wang L."/>
            <person name="Yuan Y."/>
            <person name="Fang M."/>
            <person name="Shi L."/>
            <person name="Lu R."/>
            <person name="Comes H.P."/>
            <person name="Ma Y."/>
            <person name="Chen Y."/>
            <person name="Huang G."/>
            <person name="Zhou Y."/>
            <person name="Zheng Z."/>
            <person name="Qiu Y."/>
        </authorList>
    </citation>
    <scope>NUCLEOTIDE SEQUENCE [LARGE SCALE GENOMIC DNA]</scope>
    <source>
        <tissue evidence="7">Roots</tissue>
    </source>
</reference>
<dbReference type="InterPro" id="IPR013083">
    <property type="entry name" value="Znf_RING/FYVE/PHD"/>
</dbReference>
<evidence type="ECO:0000259" key="6">
    <source>
        <dbReference type="PROSITE" id="PS51698"/>
    </source>
</evidence>
<comment type="caution">
    <text evidence="7">The sequence shown here is derived from an EMBL/GenBank/DDBJ whole genome shotgun (WGS) entry which is preliminary data.</text>
</comment>
<dbReference type="Pfam" id="PF25598">
    <property type="entry name" value="ARM_PUB"/>
    <property type="match status" value="1"/>
</dbReference>
<feature type="domain" description="U-box" evidence="6">
    <location>
        <begin position="17"/>
        <end position="91"/>
    </location>
</feature>
<dbReference type="GO" id="GO:0016567">
    <property type="term" value="P:protein ubiquitination"/>
    <property type="evidence" value="ECO:0007669"/>
    <property type="project" value="UniProtKB-UniRule"/>
</dbReference>
<keyword evidence="4 5" id="KW-0833">Ubl conjugation pathway</keyword>
<sequence>MREYLKQEGLHPDDTSAIPHLFRCPISLDVFTDPVTLCTGQTYDRPSIERWLQLGNLTCPVTMQRLHDPSIVPNHTLRHLIQHWDSLGRRPVVIGGGDPDLLFPLVAVKHALESCGAAAAERLLAVQKVRALIPDKSPTASPACSHLNGMGFLPALLEVAFSEAERRKFSHGLVDEALSCAVKLLDAAAVAGAVERESAYRSLGVLRQDSKVASFHRLFEEGGPAVEASLCCLIEAICSSPETQEISTLLLTKKATFSREMVGLLYRRERDEIVEAGLRAVRALCSVEPNREPMVRAGLVDGLVDHVRDGSSHGLLAMAALEKTLGVEKAREGILENPNGVGSLVRMVFRVSDLEGSERAVSCLIRLCEWSERAREAAVGAGVLTQLLLLLQSHCSGRTKAGARALLKVLRRSSSSKEGR</sequence>
<dbReference type="AlphaFoldDB" id="A0AAN7LFE7"/>
<dbReference type="Proteomes" id="UP001345219">
    <property type="component" value="Chromosome 13"/>
</dbReference>
<evidence type="ECO:0000256" key="4">
    <source>
        <dbReference type="ARBA" id="ARBA00022786"/>
    </source>
</evidence>
<dbReference type="GO" id="GO:0061630">
    <property type="term" value="F:ubiquitin protein ligase activity"/>
    <property type="evidence" value="ECO:0007669"/>
    <property type="project" value="UniProtKB-UniRule"/>
</dbReference>
<dbReference type="SMART" id="SM00504">
    <property type="entry name" value="Ubox"/>
    <property type="match status" value="1"/>
</dbReference>
<keyword evidence="8" id="KW-1185">Reference proteome</keyword>
<gene>
    <name evidence="7" type="ORF">SAY87_016416</name>
</gene>
<name>A0AAN7LFE7_9MYRT</name>
<dbReference type="EMBL" id="JAXIOK010000001">
    <property type="protein sequence ID" value="KAK4780310.1"/>
    <property type="molecule type" value="Genomic_DNA"/>
</dbReference>
<dbReference type="CDD" id="cd16664">
    <property type="entry name" value="RING-Ubox_PUB"/>
    <property type="match status" value="1"/>
</dbReference>
<dbReference type="EC" id="2.3.2.27" evidence="5"/>
<dbReference type="InterPro" id="IPR045185">
    <property type="entry name" value="PUB22/23/24-like"/>
</dbReference>
<proteinExistence type="predicted"/>
<dbReference type="InterPro" id="IPR011989">
    <property type="entry name" value="ARM-like"/>
</dbReference>
<evidence type="ECO:0000313" key="7">
    <source>
        <dbReference type="EMBL" id="KAK4780310.1"/>
    </source>
</evidence>
<dbReference type="InterPro" id="IPR058678">
    <property type="entry name" value="ARM_PUB"/>
</dbReference>
<evidence type="ECO:0000256" key="5">
    <source>
        <dbReference type="RuleBase" id="RU369093"/>
    </source>
</evidence>
<evidence type="ECO:0000256" key="3">
    <source>
        <dbReference type="ARBA" id="ARBA00022679"/>
    </source>
</evidence>
<evidence type="ECO:0000256" key="2">
    <source>
        <dbReference type="ARBA" id="ARBA00004906"/>
    </source>
</evidence>
<dbReference type="PANTHER" id="PTHR22849:SF103">
    <property type="entry name" value="U-BOX DOMAIN-CONTAINING PROTEIN"/>
    <property type="match status" value="1"/>
</dbReference>
<comment type="function">
    <text evidence="5">Functions as an E3 ubiquitin ligase.</text>
</comment>
<protein>
    <recommendedName>
        <fullName evidence="5 6">U-box domain-containing protein</fullName>
        <ecNumber evidence="5">2.3.2.27</ecNumber>
    </recommendedName>
    <alternativeName>
        <fullName evidence="5">RING-type E3 ubiquitin transferase PUB</fullName>
    </alternativeName>
</protein>
<accession>A0AAN7LFE7</accession>
<evidence type="ECO:0000256" key="1">
    <source>
        <dbReference type="ARBA" id="ARBA00000900"/>
    </source>
</evidence>
<dbReference type="Pfam" id="PF04564">
    <property type="entry name" value="U-box"/>
    <property type="match status" value="1"/>
</dbReference>
<dbReference type="InterPro" id="IPR016024">
    <property type="entry name" value="ARM-type_fold"/>
</dbReference>